<dbReference type="GO" id="GO:0070124">
    <property type="term" value="P:mitochondrial translational initiation"/>
    <property type="evidence" value="ECO:0007669"/>
    <property type="project" value="TreeGrafter"/>
</dbReference>
<keyword evidence="6" id="KW-1185">Reference proteome</keyword>
<organism evidence="5 6">
    <name type="scientific">Pleurostoma richardsiae</name>
    <dbReference type="NCBI Taxonomy" id="41990"/>
    <lineage>
        <taxon>Eukaryota</taxon>
        <taxon>Fungi</taxon>
        <taxon>Dikarya</taxon>
        <taxon>Ascomycota</taxon>
        <taxon>Pezizomycotina</taxon>
        <taxon>Sordariomycetes</taxon>
        <taxon>Sordariomycetidae</taxon>
        <taxon>Calosphaeriales</taxon>
        <taxon>Pleurostomataceae</taxon>
        <taxon>Pleurostoma</taxon>
    </lineage>
</organism>
<dbReference type="PANTHER" id="PTHR41237">
    <property type="entry name" value="37S RIBOSOMAL PROTEIN MRP21, MITOCHONDRIAL"/>
    <property type="match status" value="1"/>
</dbReference>
<dbReference type="InterPro" id="IPR001911">
    <property type="entry name" value="Ribosomal_bS21"/>
</dbReference>
<gene>
    <name evidence="5" type="ORF">NKR23_g824</name>
</gene>
<protein>
    <recommendedName>
        <fullName evidence="7">Ribosomal protein S21</fullName>
    </recommendedName>
</protein>
<keyword evidence="3" id="KW-0687">Ribonucleoprotein</keyword>
<comment type="similarity">
    <text evidence="1">Belongs to the bacterial ribosomal protein bS21 family.</text>
</comment>
<evidence type="ECO:0000313" key="5">
    <source>
        <dbReference type="EMBL" id="KAJ9156029.1"/>
    </source>
</evidence>
<sequence length="228" mass="25547">MTMELRHALQAVVRSGVTTSQALLGQSAPRWLSPAPRWAPSISCSARYLSTTKSHLADRPATTPARKQFPSLSKKPDSRRTAFDSWAQPSAASSPSSPTKPGQSSKPPSVFGEDLDDPMDLARDIGLQADEFLRSHMPKAAAPPPLRLRASTGKTIQVHGHVDVVRSFQLLDVLCARNKLPRTVQQQRFHERPGLKRKRLKRERWRKKFKTGFKATVQRVRELSKQGW</sequence>
<dbReference type="Pfam" id="PF01165">
    <property type="entry name" value="Ribosomal_S21"/>
    <property type="match status" value="1"/>
</dbReference>
<feature type="compositionally biased region" description="Low complexity" evidence="4">
    <location>
        <begin position="85"/>
        <end position="97"/>
    </location>
</feature>
<comment type="caution">
    <text evidence="5">The sequence shown here is derived from an EMBL/GenBank/DDBJ whole genome shotgun (WGS) entry which is preliminary data.</text>
</comment>
<feature type="region of interest" description="Disordered" evidence="4">
    <location>
        <begin position="54"/>
        <end position="117"/>
    </location>
</feature>
<evidence type="ECO:0000256" key="3">
    <source>
        <dbReference type="ARBA" id="ARBA00023274"/>
    </source>
</evidence>
<proteinExistence type="inferred from homology"/>
<dbReference type="EMBL" id="JANBVO010000002">
    <property type="protein sequence ID" value="KAJ9156029.1"/>
    <property type="molecule type" value="Genomic_DNA"/>
</dbReference>
<evidence type="ECO:0000256" key="1">
    <source>
        <dbReference type="ARBA" id="ARBA00006640"/>
    </source>
</evidence>
<dbReference type="PANTHER" id="PTHR41237:SF1">
    <property type="entry name" value="SMALL RIBOSOMAL SUBUNIT PROTEIN BS21M"/>
    <property type="match status" value="1"/>
</dbReference>
<evidence type="ECO:0000313" key="6">
    <source>
        <dbReference type="Proteomes" id="UP001174694"/>
    </source>
</evidence>
<dbReference type="GO" id="GO:0005763">
    <property type="term" value="C:mitochondrial small ribosomal subunit"/>
    <property type="evidence" value="ECO:0007669"/>
    <property type="project" value="TreeGrafter"/>
</dbReference>
<dbReference type="Proteomes" id="UP001174694">
    <property type="component" value="Unassembled WGS sequence"/>
</dbReference>
<evidence type="ECO:0000256" key="2">
    <source>
        <dbReference type="ARBA" id="ARBA00022980"/>
    </source>
</evidence>
<evidence type="ECO:0000256" key="4">
    <source>
        <dbReference type="SAM" id="MobiDB-lite"/>
    </source>
</evidence>
<dbReference type="InterPro" id="IPR052837">
    <property type="entry name" value="Mitoribosomal_bS21"/>
</dbReference>
<dbReference type="GO" id="GO:0003735">
    <property type="term" value="F:structural constituent of ribosome"/>
    <property type="evidence" value="ECO:0007669"/>
    <property type="project" value="InterPro"/>
</dbReference>
<evidence type="ECO:0008006" key="7">
    <source>
        <dbReference type="Google" id="ProtNLM"/>
    </source>
</evidence>
<reference evidence="5" key="1">
    <citation type="submission" date="2022-07" db="EMBL/GenBank/DDBJ databases">
        <title>Fungi with potential for degradation of polypropylene.</title>
        <authorList>
            <person name="Gostincar C."/>
        </authorList>
    </citation>
    <scope>NUCLEOTIDE SEQUENCE</scope>
    <source>
        <strain evidence="5">EXF-13308</strain>
    </source>
</reference>
<accession>A0AA38S4J0</accession>
<dbReference type="AlphaFoldDB" id="A0AA38S4J0"/>
<keyword evidence="2" id="KW-0689">Ribosomal protein</keyword>
<name>A0AA38S4J0_9PEZI</name>